<protein>
    <submittedName>
        <fullName evidence="2">Uncharacterized protein</fullName>
    </submittedName>
</protein>
<dbReference type="InParanoid" id="A0A369KF07"/>
<evidence type="ECO:0000313" key="2">
    <source>
        <dbReference type="EMBL" id="RDB30363.1"/>
    </source>
</evidence>
<proteinExistence type="predicted"/>
<dbReference type="Proteomes" id="UP000076154">
    <property type="component" value="Unassembled WGS sequence"/>
</dbReference>
<reference evidence="2" key="1">
    <citation type="submission" date="2018-04" db="EMBL/GenBank/DDBJ databases">
        <title>Whole genome sequencing of Hypsizygus marmoreus.</title>
        <authorList>
            <person name="Choi I.-G."/>
            <person name="Min B."/>
            <person name="Kim J.-G."/>
            <person name="Kim S."/>
            <person name="Oh Y.-L."/>
            <person name="Kong W.-S."/>
            <person name="Park H."/>
            <person name="Jeong J."/>
            <person name="Song E.-S."/>
        </authorList>
    </citation>
    <scope>NUCLEOTIDE SEQUENCE [LARGE SCALE GENOMIC DNA]</scope>
    <source>
        <strain evidence="2">51987-8</strain>
    </source>
</reference>
<evidence type="ECO:0000313" key="3">
    <source>
        <dbReference type="Proteomes" id="UP000076154"/>
    </source>
</evidence>
<dbReference type="EMBL" id="LUEZ02000005">
    <property type="protein sequence ID" value="RDB30363.1"/>
    <property type="molecule type" value="Genomic_DNA"/>
</dbReference>
<keyword evidence="3" id="KW-1185">Reference proteome</keyword>
<feature type="region of interest" description="Disordered" evidence="1">
    <location>
        <begin position="46"/>
        <end position="70"/>
    </location>
</feature>
<comment type="caution">
    <text evidence="2">The sequence shown here is derived from an EMBL/GenBank/DDBJ whole genome shotgun (WGS) entry which is preliminary data.</text>
</comment>
<sequence length="128" mass="14119">MATSPPVSMHQAVLWSTLCPLRIILIYTPSQNPTLTPTPPFPIPITTNDSLNSKTDAGKRVMSESSSGDPVACVLRHRKEISATSSRSYGTKDKPLMPRTKLTTQLIVGSFPYHVVFYISLTHHQVND</sequence>
<organism evidence="2 3">
    <name type="scientific">Hypsizygus marmoreus</name>
    <name type="common">White beech mushroom</name>
    <name type="synonym">Agaricus marmoreus</name>
    <dbReference type="NCBI Taxonomy" id="39966"/>
    <lineage>
        <taxon>Eukaryota</taxon>
        <taxon>Fungi</taxon>
        <taxon>Dikarya</taxon>
        <taxon>Basidiomycota</taxon>
        <taxon>Agaricomycotina</taxon>
        <taxon>Agaricomycetes</taxon>
        <taxon>Agaricomycetidae</taxon>
        <taxon>Agaricales</taxon>
        <taxon>Tricholomatineae</taxon>
        <taxon>Lyophyllaceae</taxon>
        <taxon>Hypsizygus</taxon>
    </lineage>
</organism>
<accession>A0A369KF07</accession>
<evidence type="ECO:0000256" key="1">
    <source>
        <dbReference type="SAM" id="MobiDB-lite"/>
    </source>
</evidence>
<gene>
    <name evidence="2" type="ORF">Hypma_007034</name>
</gene>
<dbReference type="AlphaFoldDB" id="A0A369KF07"/>
<name>A0A369KF07_HYPMA</name>